<dbReference type="Proteomes" id="UP001186944">
    <property type="component" value="Unassembled WGS sequence"/>
</dbReference>
<reference evidence="4" key="1">
    <citation type="submission" date="2019-08" db="EMBL/GenBank/DDBJ databases">
        <title>The improved chromosome-level genome for the pearl oyster Pinctada fucata martensii using PacBio sequencing and Hi-C.</title>
        <authorList>
            <person name="Zheng Z."/>
        </authorList>
    </citation>
    <scope>NUCLEOTIDE SEQUENCE</scope>
    <source>
        <strain evidence="4">ZZ-2019</strain>
        <tissue evidence="4">Adductor muscle</tissue>
    </source>
</reference>
<dbReference type="Pfam" id="PF03281">
    <property type="entry name" value="Mab-21"/>
    <property type="match status" value="1"/>
</dbReference>
<evidence type="ECO:0000313" key="4">
    <source>
        <dbReference type="EMBL" id="KAK3092948.1"/>
    </source>
</evidence>
<keyword evidence="5" id="KW-1185">Reference proteome</keyword>
<dbReference type="EMBL" id="VSWD01000009">
    <property type="protein sequence ID" value="KAK3092948.1"/>
    <property type="molecule type" value="Genomic_DNA"/>
</dbReference>
<dbReference type="SMART" id="SM01265">
    <property type="entry name" value="Mab-21"/>
    <property type="match status" value="1"/>
</dbReference>
<dbReference type="Pfam" id="PF20266">
    <property type="entry name" value="Mab-21_C"/>
    <property type="match status" value="1"/>
</dbReference>
<proteinExistence type="inferred from homology"/>
<dbReference type="PANTHER" id="PTHR10656">
    <property type="entry name" value="CELL FATE DETERMINING PROTEIN MAB21-RELATED"/>
    <property type="match status" value="1"/>
</dbReference>
<evidence type="ECO:0008006" key="6">
    <source>
        <dbReference type="Google" id="ProtNLM"/>
    </source>
</evidence>
<organism evidence="4 5">
    <name type="scientific">Pinctada imbricata</name>
    <name type="common">Atlantic pearl-oyster</name>
    <name type="synonym">Pinctada martensii</name>
    <dbReference type="NCBI Taxonomy" id="66713"/>
    <lineage>
        <taxon>Eukaryota</taxon>
        <taxon>Metazoa</taxon>
        <taxon>Spiralia</taxon>
        <taxon>Lophotrochozoa</taxon>
        <taxon>Mollusca</taxon>
        <taxon>Bivalvia</taxon>
        <taxon>Autobranchia</taxon>
        <taxon>Pteriomorphia</taxon>
        <taxon>Pterioida</taxon>
        <taxon>Pterioidea</taxon>
        <taxon>Pteriidae</taxon>
        <taxon>Pinctada</taxon>
    </lineage>
</organism>
<gene>
    <name evidence="4" type="ORF">FSP39_009257</name>
</gene>
<dbReference type="AlphaFoldDB" id="A0AA89BW22"/>
<dbReference type="InterPro" id="IPR046903">
    <property type="entry name" value="Mab-21-like_nuc_Trfase"/>
</dbReference>
<comment type="caution">
    <text evidence="4">The sequence shown here is derived from an EMBL/GenBank/DDBJ whole genome shotgun (WGS) entry which is preliminary data.</text>
</comment>
<name>A0AA89BW22_PINIB</name>
<dbReference type="InterPro" id="IPR024810">
    <property type="entry name" value="MAB21L/cGLR"/>
</dbReference>
<accession>A0AA89BW22</accession>
<comment type="similarity">
    <text evidence="1">Belongs to the mab-21 family.</text>
</comment>
<evidence type="ECO:0000256" key="1">
    <source>
        <dbReference type="ARBA" id="ARBA00008307"/>
    </source>
</evidence>
<protein>
    <recommendedName>
        <fullName evidence="6">Mab-21-like HhH/H2TH-like domain-containing protein</fullName>
    </recommendedName>
</protein>
<dbReference type="Gene3D" id="1.10.1410.40">
    <property type="match status" value="1"/>
</dbReference>
<evidence type="ECO:0000259" key="2">
    <source>
        <dbReference type="Pfam" id="PF03281"/>
    </source>
</evidence>
<dbReference type="PANTHER" id="PTHR10656:SF69">
    <property type="entry name" value="MAB-21-LIKE HHH_H2TH-LIKE DOMAIN-CONTAINING PROTEIN"/>
    <property type="match status" value="1"/>
</dbReference>
<feature type="domain" description="Mab-21-like HhH/H2TH-like" evidence="3">
    <location>
        <begin position="253"/>
        <end position="324"/>
    </location>
</feature>
<feature type="domain" description="Mab-21-like nucleotidyltransferase" evidence="2">
    <location>
        <begin position="153"/>
        <end position="224"/>
    </location>
</feature>
<dbReference type="InterPro" id="IPR046906">
    <property type="entry name" value="Mab-21_HhH/H2TH-like"/>
</dbReference>
<evidence type="ECO:0000259" key="3">
    <source>
        <dbReference type="Pfam" id="PF20266"/>
    </source>
</evidence>
<evidence type="ECO:0000313" key="5">
    <source>
        <dbReference type="Proteomes" id="UP001186944"/>
    </source>
</evidence>
<sequence length="518" mass="59964">MDLSTRLSYLFGTEEYVYMRRQLVLLRETLQNHLDRMKERNLYHIFSGSFGEGVAYPASDDDVMFCATDQRVVKTYREATQRGNVLMVPSEYSPGYCLLLDVKGSYPETFIQIIDELPFLSSSLYKQFFFIGAWQSAHIHGPCISGIVGSSEADFARCISCSSWPDVATNWLTRNRYHNWPSSEMIHNIIQNGCHVVPVGDSDSLHGDHEWRISFSVAERTLMHSLNHTQFLVYNLIRLTLKGIIEKSYPGVLCSYFMKTTLFCTAENTSIEVWQERNLEWCFRLCLSVLYDYVDNIYCPNYFIPEYNMMKRKINHRNRHGMLDIIRTIHNIGIVGILHLSGESLCLDDTLSVTGIEYKLDREFLFSDHSIKAFIYIEDFFLNSPYEAVVSYTDYLSTFFRMLSECTQNNLINIMWCSGINSFCLKSMNYLFTLPNNSKNKYRLYKNLKPLLTIGFMADVTTGKLTMATYMYMVGKTESALYAIQKLLSEYPPYAIDYSGEELKARTYIDVLFCLGLV</sequence>